<dbReference type="EMBL" id="BARW01016315">
    <property type="protein sequence ID" value="GAJ02612.1"/>
    <property type="molecule type" value="Genomic_DNA"/>
</dbReference>
<keyword evidence="1" id="KW-1133">Transmembrane helix</keyword>
<proteinExistence type="predicted"/>
<dbReference type="AlphaFoldDB" id="X1UGB0"/>
<keyword evidence="1" id="KW-0812">Transmembrane</keyword>
<sequence length="45" mass="4962">MTKESIYQVKLGVIAVLLAKVYMISVIKPKLKGRGSNQGEKQGQE</sequence>
<feature type="transmembrane region" description="Helical" evidence="1">
    <location>
        <begin position="6"/>
        <end position="27"/>
    </location>
</feature>
<name>X1UGB0_9ZZZZ</name>
<evidence type="ECO:0000313" key="2">
    <source>
        <dbReference type="EMBL" id="GAJ02612.1"/>
    </source>
</evidence>
<gene>
    <name evidence="2" type="ORF">S12H4_28442</name>
</gene>
<protein>
    <submittedName>
        <fullName evidence="2">Uncharacterized protein</fullName>
    </submittedName>
</protein>
<accession>X1UGB0</accession>
<comment type="caution">
    <text evidence="2">The sequence shown here is derived from an EMBL/GenBank/DDBJ whole genome shotgun (WGS) entry which is preliminary data.</text>
</comment>
<keyword evidence="1" id="KW-0472">Membrane</keyword>
<organism evidence="2">
    <name type="scientific">marine sediment metagenome</name>
    <dbReference type="NCBI Taxonomy" id="412755"/>
    <lineage>
        <taxon>unclassified sequences</taxon>
        <taxon>metagenomes</taxon>
        <taxon>ecological metagenomes</taxon>
    </lineage>
</organism>
<reference evidence="2" key="1">
    <citation type="journal article" date="2014" name="Front. Microbiol.">
        <title>High frequency of phylogenetically diverse reductive dehalogenase-homologous genes in deep subseafloor sedimentary metagenomes.</title>
        <authorList>
            <person name="Kawai M."/>
            <person name="Futagami T."/>
            <person name="Toyoda A."/>
            <person name="Takaki Y."/>
            <person name="Nishi S."/>
            <person name="Hori S."/>
            <person name="Arai W."/>
            <person name="Tsubouchi T."/>
            <person name="Morono Y."/>
            <person name="Uchiyama I."/>
            <person name="Ito T."/>
            <person name="Fujiyama A."/>
            <person name="Inagaki F."/>
            <person name="Takami H."/>
        </authorList>
    </citation>
    <scope>NUCLEOTIDE SEQUENCE</scope>
    <source>
        <strain evidence="2">Expedition CK06-06</strain>
    </source>
</reference>
<evidence type="ECO:0000256" key="1">
    <source>
        <dbReference type="SAM" id="Phobius"/>
    </source>
</evidence>